<name>A0A419RSN6_9SPHN</name>
<accession>A0A419RSN6</accession>
<dbReference type="EMBL" id="RAHX01000001">
    <property type="protein sequence ID" value="RJY08754.1"/>
    <property type="molecule type" value="Genomic_DNA"/>
</dbReference>
<evidence type="ECO:0000313" key="2">
    <source>
        <dbReference type="Proteomes" id="UP000285232"/>
    </source>
</evidence>
<protein>
    <recommendedName>
        <fullName evidence="3">DUF4242 domain-containing protein</fullName>
    </recommendedName>
</protein>
<comment type="caution">
    <text evidence="1">The sequence shown here is derived from an EMBL/GenBank/DDBJ whole genome shotgun (WGS) entry which is preliminary data.</text>
</comment>
<gene>
    <name evidence="1" type="ORF">D6201_04725</name>
</gene>
<sequence length="79" mass="9068">MVEVFVPFVLILMSWSPDDPQGSMQVTQRVYIDEETCLAAGREREEAVAQHGVPGREFVWRCEEQITDIEVYRPIAPSE</sequence>
<dbReference type="OrthoDB" id="7410166at2"/>
<evidence type="ECO:0000313" key="1">
    <source>
        <dbReference type="EMBL" id="RJY08754.1"/>
    </source>
</evidence>
<dbReference type="RefSeq" id="WP_120047768.1">
    <property type="nucleotide sequence ID" value="NZ_RAHX01000001.1"/>
</dbReference>
<dbReference type="Proteomes" id="UP000285232">
    <property type="component" value="Unassembled WGS sequence"/>
</dbReference>
<organism evidence="1 2">
    <name type="scientific">Aurantiacibacter aquimixticola</name>
    <dbReference type="NCBI Taxonomy" id="1958945"/>
    <lineage>
        <taxon>Bacteria</taxon>
        <taxon>Pseudomonadati</taxon>
        <taxon>Pseudomonadota</taxon>
        <taxon>Alphaproteobacteria</taxon>
        <taxon>Sphingomonadales</taxon>
        <taxon>Erythrobacteraceae</taxon>
        <taxon>Aurantiacibacter</taxon>
    </lineage>
</organism>
<evidence type="ECO:0008006" key="3">
    <source>
        <dbReference type="Google" id="ProtNLM"/>
    </source>
</evidence>
<proteinExistence type="predicted"/>
<reference evidence="1 2" key="1">
    <citation type="journal article" date="2017" name="Int. J. Syst. Evol. Microbiol.">
        <title>Erythrobacter aquimixticola sp. nov., isolated from the junction between the ocean and a freshwater spring.</title>
        <authorList>
            <person name="Park S."/>
            <person name="Jung Y.T."/>
            <person name="Choi S.J."/>
            <person name="Yoon J.H."/>
        </authorList>
    </citation>
    <scope>NUCLEOTIDE SEQUENCE [LARGE SCALE GENOMIC DNA]</scope>
    <source>
        <strain evidence="1 2">JSSK-14</strain>
    </source>
</reference>
<dbReference type="AlphaFoldDB" id="A0A419RSN6"/>
<keyword evidence="2" id="KW-1185">Reference proteome</keyword>